<dbReference type="RefSeq" id="WP_085936801.1">
    <property type="nucleotide sequence ID" value="NZ_FUWJ01000009.1"/>
</dbReference>
<proteinExistence type="predicted"/>
<accession>A0A1T4SS05</accession>
<feature type="transmembrane region" description="Helical" evidence="1">
    <location>
        <begin position="21"/>
        <end position="42"/>
    </location>
</feature>
<protein>
    <submittedName>
        <fullName evidence="2">Uncharacterized protein</fullName>
    </submittedName>
</protein>
<organism evidence="2 3">
    <name type="scientific">Enhydrobacter aerosaccus</name>
    <dbReference type="NCBI Taxonomy" id="225324"/>
    <lineage>
        <taxon>Bacteria</taxon>
        <taxon>Pseudomonadati</taxon>
        <taxon>Pseudomonadota</taxon>
        <taxon>Alphaproteobacteria</taxon>
        <taxon>Hyphomicrobiales</taxon>
        <taxon>Enhydrobacter</taxon>
    </lineage>
</organism>
<evidence type="ECO:0000313" key="3">
    <source>
        <dbReference type="Proteomes" id="UP000190092"/>
    </source>
</evidence>
<name>A0A1T4SS05_9HYPH</name>
<keyword evidence="1" id="KW-0812">Transmembrane</keyword>
<evidence type="ECO:0000313" key="2">
    <source>
        <dbReference type="EMBL" id="SKA30936.1"/>
    </source>
</evidence>
<keyword evidence="3" id="KW-1185">Reference proteome</keyword>
<dbReference type="EMBL" id="FUWJ01000009">
    <property type="protein sequence ID" value="SKA30936.1"/>
    <property type="molecule type" value="Genomic_DNA"/>
</dbReference>
<gene>
    <name evidence="2" type="ORF">SAMN02745126_05054</name>
</gene>
<reference evidence="3" key="1">
    <citation type="submission" date="2017-02" db="EMBL/GenBank/DDBJ databases">
        <authorList>
            <person name="Varghese N."/>
            <person name="Submissions S."/>
        </authorList>
    </citation>
    <scope>NUCLEOTIDE SEQUENCE [LARGE SCALE GENOMIC DNA]</scope>
    <source>
        <strain evidence="3">ATCC 27094</strain>
    </source>
</reference>
<evidence type="ECO:0000256" key="1">
    <source>
        <dbReference type="SAM" id="Phobius"/>
    </source>
</evidence>
<keyword evidence="1" id="KW-0472">Membrane</keyword>
<dbReference type="AlphaFoldDB" id="A0A1T4SS05"/>
<sequence length="111" mass="12065">MRKEKERVRVYVFRGPGGAAFMLDTVVTAALLAAVMAVYGGGGIKQTAGLSAAFGGCAVYRCGLLKGGEYHLGIWGQRKASKFRQSFRNAGMEVEIIKSRPPGRLVWRQTK</sequence>
<keyword evidence="1" id="KW-1133">Transmembrane helix</keyword>
<dbReference type="Proteomes" id="UP000190092">
    <property type="component" value="Unassembled WGS sequence"/>
</dbReference>